<sequence>MKIIQLLFVSIVLFFSVNLASAQTYSSVKATPEQEAKANKIVLQFDDELSLTEKQELLFQTKQAEFIAVNESILNSQRTRKEINGMLLALYQEQANEMKEILTQPQYDVYKKVRNKIDPLIVILK</sequence>
<accession>A0A1Z8BBY8</accession>
<keyword evidence="1" id="KW-0732">Signal</keyword>
<name>A0A1Z8BBY8_9FLAO</name>
<dbReference type="EMBL" id="MAAX01000029">
    <property type="protein sequence ID" value="OUS20092.1"/>
    <property type="molecule type" value="Genomic_DNA"/>
</dbReference>
<organism evidence="2 3">
    <name type="scientific">Nonlabens dokdonensis</name>
    <dbReference type="NCBI Taxonomy" id="328515"/>
    <lineage>
        <taxon>Bacteria</taxon>
        <taxon>Pseudomonadati</taxon>
        <taxon>Bacteroidota</taxon>
        <taxon>Flavobacteriia</taxon>
        <taxon>Flavobacteriales</taxon>
        <taxon>Flavobacteriaceae</taxon>
        <taxon>Nonlabens</taxon>
    </lineage>
</organism>
<feature type="signal peptide" evidence="1">
    <location>
        <begin position="1"/>
        <end position="22"/>
    </location>
</feature>
<proteinExistence type="predicted"/>
<evidence type="ECO:0000256" key="1">
    <source>
        <dbReference type="SAM" id="SignalP"/>
    </source>
</evidence>
<evidence type="ECO:0000313" key="2">
    <source>
        <dbReference type="EMBL" id="OUS20092.1"/>
    </source>
</evidence>
<dbReference type="AlphaFoldDB" id="A0A1Z8BBY8"/>
<feature type="chain" id="PRO_5012622544" evidence="1">
    <location>
        <begin position="23"/>
        <end position="125"/>
    </location>
</feature>
<protein>
    <submittedName>
        <fullName evidence="2">Uncharacterized protein</fullName>
    </submittedName>
</protein>
<dbReference type="RefSeq" id="WP_303685692.1">
    <property type="nucleotide sequence ID" value="NZ_CAJXYO010000024.1"/>
</dbReference>
<reference evidence="2 3" key="1">
    <citation type="journal article" date="2017" name="Proc. Natl. Acad. Sci. U.S.A.">
        <title>Simulation of Deepwater Horizon oil plume reveals substrate specialization within a complex community of hydrocarbon-degraders.</title>
        <authorList>
            <person name="Hu P."/>
            <person name="Dubinsky E.A."/>
            <person name="Probst A.J."/>
            <person name="Wang J."/>
            <person name="Sieber C.M.K."/>
            <person name="Tom L.M."/>
            <person name="Gardinali P."/>
            <person name="Banfield J.F."/>
            <person name="Atlas R.M."/>
            <person name="Andersen G.L."/>
        </authorList>
    </citation>
    <scope>NUCLEOTIDE SEQUENCE [LARGE SCALE GENOMIC DNA]</scope>
    <source>
        <strain evidence="2">35_9_T64</strain>
    </source>
</reference>
<comment type="caution">
    <text evidence="2">The sequence shown here is derived from an EMBL/GenBank/DDBJ whole genome shotgun (WGS) entry which is preliminary data.</text>
</comment>
<dbReference type="Proteomes" id="UP000196102">
    <property type="component" value="Unassembled WGS sequence"/>
</dbReference>
<gene>
    <name evidence="2" type="ORF">A9Q93_01910</name>
</gene>
<evidence type="ECO:0000313" key="3">
    <source>
        <dbReference type="Proteomes" id="UP000196102"/>
    </source>
</evidence>